<name>A0ACA9MT56_9GLOM</name>
<dbReference type="EMBL" id="CAJVPT010015447">
    <property type="protein sequence ID" value="CAG8611753.1"/>
    <property type="molecule type" value="Genomic_DNA"/>
</dbReference>
<evidence type="ECO:0000313" key="2">
    <source>
        <dbReference type="Proteomes" id="UP000789525"/>
    </source>
</evidence>
<comment type="caution">
    <text evidence="1">The sequence shown here is derived from an EMBL/GenBank/DDBJ whole genome shotgun (WGS) entry which is preliminary data.</text>
</comment>
<protein>
    <submittedName>
        <fullName evidence="1">16091_t:CDS:1</fullName>
    </submittedName>
</protein>
<evidence type="ECO:0000313" key="1">
    <source>
        <dbReference type="EMBL" id="CAG8611753.1"/>
    </source>
</evidence>
<reference evidence="1" key="1">
    <citation type="submission" date="2021-06" db="EMBL/GenBank/DDBJ databases">
        <authorList>
            <person name="Kallberg Y."/>
            <person name="Tangrot J."/>
            <person name="Rosling A."/>
        </authorList>
    </citation>
    <scope>NUCLEOTIDE SEQUENCE</scope>
    <source>
        <strain evidence="1">CL356</strain>
    </source>
</reference>
<sequence>MASLIGLVFIPAVTHMRCTPALQRRGKGQLQTGKSDDWSALGVIRNLIEKEYRTNYSDYQSVPYSSCRLPSPERPVAGMINGGIIGTSKWISEIGDKAWLSRIVALTQLKMCRRDDPLNDIPHSPSATPTWKSFTTISDLTVSDLWRKESPDLSVI</sequence>
<gene>
    <name evidence="1" type="ORF">ACOLOM_LOCUS7037</name>
</gene>
<proteinExistence type="predicted"/>
<keyword evidence="2" id="KW-1185">Reference proteome</keyword>
<dbReference type="Proteomes" id="UP000789525">
    <property type="component" value="Unassembled WGS sequence"/>
</dbReference>
<accession>A0ACA9MT56</accession>
<organism evidence="1 2">
    <name type="scientific">Acaulospora colombiana</name>
    <dbReference type="NCBI Taxonomy" id="27376"/>
    <lineage>
        <taxon>Eukaryota</taxon>
        <taxon>Fungi</taxon>
        <taxon>Fungi incertae sedis</taxon>
        <taxon>Mucoromycota</taxon>
        <taxon>Glomeromycotina</taxon>
        <taxon>Glomeromycetes</taxon>
        <taxon>Diversisporales</taxon>
        <taxon>Acaulosporaceae</taxon>
        <taxon>Acaulospora</taxon>
    </lineage>
</organism>